<organism evidence="2 3">
    <name type="scientific">Rhizobium leucaenae</name>
    <dbReference type="NCBI Taxonomy" id="29450"/>
    <lineage>
        <taxon>Bacteria</taxon>
        <taxon>Pseudomonadati</taxon>
        <taxon>Pseudomonadota</taxon>
        <taxon>Alphaproteobacteria</taxon>
        <taxon>Hyphomicrobiales</taxon>
        <taxon>Rhizobiaceae</taxon>
        <taxon>Rhizobium/Agrobacterium group</taxon>
        <taxon>Rhizobium</taxon>
    </lineage>
</organism>
<dbReference type="NCBIfam" id="TIGR02118">
    <property type="entry name" value="EthD family reductase"/>
    <property type="match status" value="1"/>
</dbReference>
<name>A0A7W7EKC2_9HYPH</name>
<accession>A0A7W7EKC2</accession>
<proteinExistence type="predicted"/>
<dbReference type="InterPro" id="IPR011008">
    <property type="entry name" value="Dimeric_a/b-barrel"/>
</dbReference>
<dbReference type="Pfam" id="PF07110">
    <property type="entry name" value="EthD"/>
    <property type="match status" value="1"/>
</dbReference>
<dbReference type="SUPFAM" id="SSF54909">
    <property type="entry name" value="Dimeric alpha+beta barrel"/>
    <property type="match status" value="1"/>
</dbReference>
<dbReference type="Proteomes" id="UP000543836">
    <property type="component" value="Unassembled WGS sequence"/>
</dbReference>
<protein>
    <submittedName>
        <fullName evidence="2">Uncharacterized protein (TIGR02118 family)</fullName>
    </submittedName>
</protein>
<dbReference type="GO" id="GO:0016491">
    <property type="term" value="F:oxidoreductase activity"/>
    <property type="evidence" value="ECO:0007669"/>
    <property type="project" value="InterPro"/>
</dbReference>
<comment type="caution">
    <text evidence="2">The sequence shown here is derived from an EMBL/GenBank/DDBJ whole genome shotgun (WGS) entry which is preliminary data.</text>
</comment>
<dbReference type="PANTHER" id="PTHR40260:SF2">
    <property type="entry name" value="BLR8190 PROTEIN"/>
    <property type="match status" value="1"/>
</dbReference>
<evidence type="ECO:0000313" key="3">
    <source>
        <dbReference type="Proteomes" id="UP000543836"/>
    </source>
</evidence>
<evidence type="ECO:0000313" key="2">
    <source>
        <dbReference type="EMBL" id="MBB4568695.1"/>
    </source>
</evidence>
<feature type="domain" description="EthD" evidence="1">
    <location>
        <begin position="36"/>
        <end position="110"/>
    </location>
</feature>
<reference evidence="2 3" key="1">
    <citation type="submission" date="2020-08" db="EMBL/GenBank/DDBJ databases">
        <title>Genomic Encyclopedia of Type Strains, Phase IV (KMG-V): Genome sequencing to study the core and pangenomes of soil and plant-associated prokaryotes.</title>
        <authorList>
            <person name="Whitman W."/>
        </authorList>
    </citation>
    <scope>NUCLEOTIDE SEQUENCE [LARGE SCALE GENOMIC DNA]</scope>
    <source>
        <strain evidence="2 3">SEMIA 492</strain>
    </source>
</reference>
<dbReference type="InterPro" id="IPR009799">
    <property type="entry name" value="EthD_dom"/>
</dbReference>
<gene>
    <name evidence="2" type="ORF">GGE60_002814</name>
</gene>
<dbReference type="EMBL" id="JACIIG010000006">
    <property type="protein sequence ID" value="MBB4568695.1"/>
    <property type="molecule type" value="Genomic_DNA"/>
</dbReference>
<dbReference type="RefSeq" id="WP_245276517.1">
    <property type="nucleotide sequence ID" value="NZ_JACIIG010000006.1"/>
</dbReference>
<dbReference type="AlphaFoldDB" id="A0A7W7EKC2"/>
<sequence>MSENTSVCVTYRTSHTEQRRTAMAPMVVIYPTPKNVEEFDRHYFEIHVPLAKKIPGLRKYEVNNGPIAMPLGISPVHRIGTLYFDDLAAIERAFASPEGQVAGADRRLFAPDDSGVQMFLFDIREV</sequence>
<dbReference type="PANTHER" id="PTHR40260">
    <property type="entry name" value="BLR8190 PROTEIN"/>
    <property type="match status" value="1"/>
</dbReference>
<dbReference type="Gene3D" id="3.30.70.100">
    <property type="match status" value="1"/>
</dbReference>
<evidence type="ECO:0000259" key="1">
    <source>
        <dbReference type="Pfam" id="PF07110"/>
    </source>
</evidence>
<keyword evidence="3" id="KW-1185">Reference proteome</keyword>